<keyword evidence="7" id="KW-1185">Reference proteome</keyword>
<keyword evidence="1" id="KW-0805">Transcription regulation</keyword>
<comment type="caution">
    <text evidence="6">The sequence shown here is derived from an EMBL/GenBank/DDBJ whole genome shotgun (WGS) entry which is preliminary data.</text>
</comment>
<dbReference type="GO" id="GO:0000976">
    <property type="term" value="F:transcription cis-regulatory region binding"/>
    <property type="evidence" value="ECO:0007669"/>
    <property type="project" value="TreeGrafter"/>
</dbReference>
<proteinExistence type="predicted"/>
<feature type="domain" description="HTH tetR-type" evidence="5">
    <location>
        <begin position="11"/>
        <end position="71"/>
    </location>
</feature>
<dbReference type="Pfam" id="PF21351">
    <property type="entry name" value="TetR_C_41"/>
    <property type="match status" value="1"/>
</dbReference>
<dbReference type="SUPFAM" id="SSF48498">
    <property type="entry name" value="Tetracyclin repressor-like, C-terminal domain"/>
    <property type="match status" value="1"/>
</dbReference>
<evidence type="ECO:0000256" key="1">
    <source>
        <dbReference type="ARBA" id="ARBA00023015"/>
    </source>
</evidence>
<organism evidence="6 7">
    <name type="scientific">Paradevosia shaoguanensis</name>
    <dbReference type="NCBI Taxonomy" id="1335043"/>
    <lineage>
        <taxon>Bacteria</taxon>
        <taxon>Pseudomonadati</taxon>
        <taxon>Pseudomonadota</taxon>
        <taxon>Alphaproteobacteria</taxon>
        <taxon>Hyphomicrobiales</taxon>
        <taxon>Devosiaceae</taxon>
        <taxon>Paradevosia</taxon>
    </lineage>
</organism>
<dbReference type="PANTHER" id="PTHR30055:SF234">
    <property type="entry name" value="HTH-TYPE TRANSCRIPTIONAL REGULATOR BETI"/>
    <property type="match status" value="1"/>
</dbReference>
<dbReference type="Proteomes" id="UP001156140">
    <property type="component" value="Unassembled WGS sequence"/>
</dbReference>
<evidence type="ECO:0000313" key="6">
    <source>
        <dbReference type="EMBL" id="MCI0126568.1"/>
    </source>
</evidence>
<sequence length="191" mass="20573">MQRMSNSDRTDRTRRALLEVARELFVTKGYAETSTPEIVSAAQMTRGALYHHFEDKRALFRAVVEAEAMAVAAEIEAAAPPNLAPREALRQGSMAYLRAMTTPGRTRLLLVEGPAVLGDELTQLDEKNAARTLREGIEAARSEGEARSAVPVGILAMLLSAAFDRAALAVSAGADEGAMGETMAEMIERLV</sequence>
<dbReference type="Gene3D" id="1.10.357.10">
    <property type="entry name" value="Tetracycline Repressor, domain 2"/>
    <property type="match status" value="1"/>
</dbReference>
<gene>
    <name evidence="6" type="ORF">ML536_06980</name>
</gene>
<evidence type="ECO:0000256" key="4">
    <source>
        <dbReference type="PROSITE-ProRule" id="PRU00335"/>
    </source>
</evidence>
<dbReference type="InterPro" id="IPR001647">
    <property type="entry name" value="HTH_TetR"/>
</dbReference>
<protein>
    <submittedName>
        <fullName evidence="6">TetR/AcrR family transcriptional regulator</fullName>
    </submittedName>
</protein>
<dbReference type="GO" id="GO:0003700">
    <property type="term" value="F:DNA-binding transcription factor activity"/>
    <property type="evidence" value="ECO:0007669"/>
    <property type="project" value="TreeGrafter"/>
</dbReference>
<dbReference type="InterPro" id="IPR009057">
    <property type="entry name" value="Homeodomain-like_sf"/>
</dbReference>
<dbReference type="EMBL" id="JALAZD010000001">
    <property type="protein sequence ID" value="MCI0126568.1"/>
    <property type="molecule type" value="Genomic_DNA"/>
</dbReference>
<reference evidence="6" key="1">
    <citation type="submission" date="2022-03" db="EMBL/GenBank/DDBJ databases">
        <title>The complete genome sequence of a Methyloterrigena soli.</title>
        <authorList>
            <person name="Zi Z."/>
        </authorList>
    </citation>
    <scope>NUCLEOTIDE SEQUENCE</scope>
    <source>
        <strain evidence="6">M48</strain>
    </source>
</reference>
<dbReference type="RefSeq" id="WP_281735401.1">
    <property type="nucleotide sequence ID" value="NZ_JAKETQ010000001.1"/>
</dbReference>
<feature type="DNA-binding region" description="H-T-H motif" evidence="4">
    <location>
        <begin position="34"/>
        <end position="53"/>
    </location>
</feature>
<dbReference type="PROSITE" id="PS50977">
    <property type="entry name" value="HTH_TETR_2"/>
    <property type="match status" value="1"/>
</dbReference>
<keyword evidence="3" id="KW-0804">Transcription</keyword>
<dbReference type="PANTHER" id="PTHR30055">
    <property type="entry name" value="HTH-TYPE TRANSCRIPTIONAL REGULATOR RUTR"/>
    <property type="match status" value="1"/>
</dbReference>
<evidence type="ECO:0000313" key="7">
    <source>
        <dbReference type="Proteomes" id="UP001156140"/>
    </source>
</evidence>
<name>A0AA41UAN2_9HYPH</name>
<evidence type="ECO:0000256" key="2">
    <source>
        <dbReference type="ARBA" id="ARBA00023125"/>
    </source>
</evidence>
<accession>A0AA41UAN2</accession>
<dbReference type="AlphaFoldDB" id="A0AA41UAN2"/>
<dbReference type="InterPro" id="IPR049484">
    <property type="entry name" value="Rv0078-like_C"/>
</dbReference>
<dbReference type="SUPFAM" id="SSF46689">
    <property type="entry name" value="Homeodomain-like"/>
    <property type="match status" value="1"/>
</dbReference>
<keyword evidence="2 4" id="KW-0238">DNA-binding</keyword>
<evidence type="ECO:0000256" key="3">
    <source>
        <dbReference type="ARBA" id="ARBA00023163"/>
    </source>
</evidence>
<dbReference type="InterPro" id="IPR050109">
    <property type="entry name" value="HTH-type_TetR-like_transc_reg"/>
</dbReference>
<dbReference type="Pfam" id="PF00440">
    <property type="entry name" value="TetR_N"/>
    <property type="match status" value="1"/>
</dbReference>
<dbReference type="PRINTS" id="PR00455">
    <property type="entry name" value="HTHTETR"/>
</dbReference>
<dbReference type="InterPro" id="IPR036271">
    <property type="entry name" value="Tet_transcr_reg_TetR-rel_C_sf"/>
</dbReference>
<evidence type="ECO:0000259" key="5">
    <source>
        <dbReference type="PROSITE" id="PS50977"/>
    </source>
</evidence>